<keyword evidence="1" id="KW-0472">Membrane</keyword>
<organism evidence="2 3">
    <name type="scientific">Paenibacillus ehimensis</name>
    <dbReference type="NCBI Taxonomy" id="79264"/>
    <lineage>
        <taxon>Bacteria</taxon>
        <taxon>Bacillati</taxon>
        <taxon>Bacillota</taxon>
        <taxon>Bacilli</taxon>
        <taxon>Bacillales</taxon>
        <taxon>Paenibacillaceae</taxon>
        <taxon>Paenibacillus</taxon>
    </lineage>
</organism>
<gene>
    <name evidence="2" type="ORF">Q3C12_29810</name>
</gene>
<feature type="transmembrane region" description="Helical" evidence="1">
    <location>
        <begin position="31"/>
        <end position="55"/>
    </location>
</feature>
<evidence type="ECO:0000313" key="2">
    <source>
        <dbReference type="EMBL" id="MDO3681200.1"/>
    </source>
</evidence>
<keyword evidence="3" id="KW-1185">Reference proteome</keyword>
<evidence type="ECO:0000313" key="3">
    <source>
        <dbReference type="Proteomes" id="UP001168883"/>
    </source>
</evidence>
<feature type="transmembrane region" description="Helical" evidence="1">
    <location>
        <begin position="7"/>
        <end position="25"/>
    </location>
</feature>
<comment type="caution">
    <text evidence="2">The sequence shown here is derived from an EMBL/GenBank/DDBJ whole genome shotgun (WGS) entry which is preliminary data.</text>
</comment>
<evidence type="ECO:0000256" key="1">
    <source>
        <dbReference type="SAM" id="Phobius"/>
    </source>
</evidence>
<name>A0ABT8VJR9_9BACL</name>
<proteinExistence type="predicted"/>
<dbReference type="EMBL" id="JAUMKJ010000057">
    <property type="protein sequence ID" value="MDO3681200.1"/>
    <property type="molecule type" value="Genomic_DNA"/>
</dbReference>
<keyword evidence="1" id="KW-1133">Transmembrane helix</keyword>
<reference evidence="2" key="1">
    <citation type="submission" date="2023-07" db="EMBL/GenBank/DDBJ databases">
        <authorList>
            <person name="Aktuganov G."/>
            <person name="Boyko T."/>
            <person name="Delegan Y."/>
            <person name="Galimzianova N."/>
            <person name="Gilvanova E."/>
            <person name="Korobov V."/>
            <person name="Kuzmina L."/>
            <person name="Melentiev A."/>
            <person name="Milman P."/>
            <person name="Ryabova A."/>
            <person name="Stupak E."/>
            <person name="Yasakov T."/>
            <person name="Zharikova N."/>
            <person name="Zhurenko E."/>
        </authorList>
    </citation>
    <scope>NUCLEOTIDE SEQUENCE</scope>
    <source>
        <strain evidence="2">IB-739</strain>
    </source>
</reference>
<sequence>MKIHKLTIIYMAIICAAALSLALFLEYKGVSFWSNIAVGILSSGVLALIISVVGYNVERRRTLEEFYTQACKAVRNLGLYEHDENEEQIMRTIIKMADYDYSALNTSYANIDFIWNSKKLRNRIYNNVYLKIVTIKNEIAHKVVHFQWYLTGKTTNLPVMQYYIKELDKILVMRNDSEFHNEDGSITKMSYVYSSTSRIIEEELNTWYFQLMYGKKAGTKVPTKE</sequence>
<dbReference type="RefSeq" id="WP_302881126.1">
    <property type="nucleotide sequence ID" value="NZ_JAUMKJ010000057.1"/>
</dbReference>
<accession>A0ABT8VJR9</accession>
<dbReference type="Proteomes" id="UP001168883">
    <property type="component" value="Unassembled WGS sequence"/>
</dbReference>
<protein>
    <submittedName>
        <fullName evidence="2">Uncharacterized protein</fullName>
    </submittedName>
</protein>
<keyword evidence="1" id="KW-0812">Transmembrane</keyword>